<reference evidence="1" key="1">
    <citation type="journal article" date="2005" name="Environ. Microbiol.">
        <title>Genetic and functional properties of uncultivated thermophilic crenarchaeotes from a subsurface gold mine as revealed by analysis of genome fragments.</title>
        <authorList>
            <person name="Nunoura T."/>
            <person name="Hirayama H."/>
            <person name="Takami H."/>
            <person name="Oida H."/>
            <person name="Nishi S."/>
            <person name="Shimamura S."/>
            <person name="Suzuki Y."/>
            <person name="Inagaki F."/>
            <person name="Takai K."/>
            <person name="Nealson K.H."/>
            <person name="Horikoshi K."/>
        </authorList>
    </citation>
    <scope>NUCLEOTIDE SEQUENCE</scope>
</reference>
<accession>E6NAV5</accession>
<sequence>MRSLVLFFIIFSLIFPSIMASYALQVEPQEDQKREPPNYKLIIERDVSEQQFQQGCLVSTYVGGYEDNAYNGRKADAVRATFSFPDTTPSVIPEGRYLKGWIESTVFTSINSLDYGYRVGIELNRREMIVWAEVWKFCEGLPGSGCGATSAQLMLGSGLVISAVPSDKIELKMQWDNTYMVGFYYRVNNGPYVRFAEFSRPPEAQSKFSLGTNWIWFFGLTVELQNTFSFRSKAPVTSAWVGGACW</sequence>
<name>E6NAV5_CALS0</name>
<reference evidence="1" key="2">
    <citation type="journal article" date="2011" name="Nucleic Acids Res.">
        <title>Insights into the evolution of Archaea and eukaryotic protein modifier systems revealed by the genome of a novel archaeal group.</title>
        <authorList>
            <person name="Nunoura T."/>
            <person name="Takaki Y."/>
            <person name="Kakuta J."/>
            <person name="Nishi S."/>
            <person name="Sugahara J."/>
            <person name="Kazama H."/>
            <person name="Chee G."/>
            <person name="Hattori M."/>
            <person name="Kanai A."/>
            <person name="Atomi H."/>
            <person name="Takai K."/>
            <person name="Takami H."/>
        </authorList>
    </citation>
    <scope>NUCLEOTIDE SEQUENCE</scope>
</reference>
<organism evidence="1">
    <name type="scientific">Caldiarchaeum subterraneum</name>
    <dbReference type="NCBI Taxonomy" id="311458"/>
    <lineage>
        <taxon>Archaea</taxon>
        <taxon>Nitrososphaerota</taxon>
        <taxon>Candidatus Caldarchaeales</taxon>
        <taxon>Candidatus Caldarchaeaceae</taxon>
        <taxon>Candidatus Caldarchaeum</taxon>
    </lineage>
</organism>
<gene>
    <name evidence="1" type="ORF">HGMM_F15C04C10</name>
</gene>
<dbReference type="EMBL" id="AP011894">
    <property type="protein sequence ID" value="BAJ49461.1"/>
    <property type="molecule type" value="Genomic_DNA"/>
</dbReference>
<proteinExistence type="predicted"/>
<evidence type="ECO:0000313" key="1">
    <source>
        <dbReference type="EMBL" id="BAJ49461.1"/>
    </source>
</evidence>
<dbReference type="AlphaFoldDB" id="E6NAV5"/>
<protein>
    <submittedName>
        <fullName evidence="1">Uncharacterized protein</fullName>
    </submittedName>
</protein>